<evidence type="ECO:0000256" key="7">
    <source>
        <dbReference type="ARBA" id="ARBA00023136"/>
    </source>
</evidence>
<feature type="transmembrane region" description="Helical" evidence="9">
    <location>
        <begin position="49"/>
        <end position="68"/>
    </location>
</feature>
<evidence type="ECO:0000256" key="9">
    <source>
        <dbReference type="RuleBase" id="RU369079"/>
    </source>
</evidence>
<keyword evidence="7 9" id="KW-0472">Membrane</keyword>
<comment type="subunit">
    <text evidence="9">The complex comprises the extracytoplasmic solute receptor protein and the two transmembrane proteins.</text>
</comment>
<evidence type="ECO:0000313" key="12">
    <source>
        <dbReference type="Proteomes" id="UP000189369"/>
    </source>
</evidence>
<dbReference type="STRING" id="643674.PAEH1_09710"/>
<dbReference type="Pfam" id="PF04290">
    <property type="entry name" value="DctQ"/>
    <property type="match status" value="1"/>
</dbReference>
<evidence type="ECO:0000256" key="2">
    <source>
        <dbReference type="ARBA" id="ARBA00022448"/>
    </source>
</evidence>
<evidence type="ECO:0000256" key="8">
    <source>
        <dbReference type="ARBA" id="ARBA00038436"/>
    </source>
</evidence>
<dbReference type="InterPro" id="IPR007387">
    <property type="entry name" value="TRAP_DctQ"/>
</dbReference>
<evidence type="ECO:0000256" key="1">
    <source>
        <dbReference type="ARBA" id="ARBA00004429"/>
    </source>
</evidence>
<name>A0A1U9K172_9BURK</name>
<dbReference type="EMBL" id="CP019697">
    <property type="protein sequence ID" value="AQS51768.1"/>
    <property type="molecule type" value="Genomic_DNA"/>
</dbReference>
<feature type="transmembrane region" description="Helical" evidence="9">
    <location>
        <begin position="20"/>
        <end position="37"/>
    </location>
</feature>
<keyword evidence="2 9" id="KW-0813">Transport</keyword>
<evidence type="ECO:0000313" key="11">
    <source>
        <dbReference type="EMBL" id="AQS51768.1"/>
    </source>
</evidence>
<reference evidence="11 12" key="1">
    <citation type="submission" date="2017-01" db="EMBL/GenBank/DDBJ databases">
        <title>Complete Genome Sequence of Paenalcaligenes hominis, Isolated from a paraplegic Patient with neurogenic bladder.</title>
        <authorList>
            <person name="Mukhopadhyay R."/>
            <person name="Joaquin J."/>
            <person name="Hogue R."/>
            <person name="Kilaru A."/>
            <person name="Jospin G."/>
            <person name="Mars K."/>
            <person name="Eisen J.A."/>
            <person name="Chaturvedi V."/>
        </authorList>
    </citation>
    <scope>NUCLEOTIDE SEQUENCE [LARGE SCALE GENOMIC DNA]</scope>
    <source>
        <strain evidence="11 12">15S00501</strain>
    </source>
</reference>
<keyword evidence="4 9" id="KW-0997">Cell inner membrane</keyword>
<dbReference type="PANTHER" id="PTHR35011">
    <property type="entry name" value="2,3-DIKETO-L-GULONATE TRAP TRANSPORTER SMALL PERMEASE PROTEIN YIAM"/>
    <property type="match status" value="1"/>
</dbReference>
<sequence length="160" mass="17408">MDTLLRSVLVVMRRLAEVTLFLMMCLTMLDVVGRYFLNFPVLGSVELTELLMVGVIFSGIALSSASRGHITVDLIAIGLHGRVRWLQQVLGDGIALGISILLAMVSWGKAAEITDYGDKTAVLLIPIAPVAVFMAIMLSITTLYHLIQFIQTVLKGPAHD</sequence>
<evidence type="ECO:0000256" key="5">
    <source>
        <dbReference type="ARBA" id="ARBA00022692"/>
    </source>
</evidence>
<comment type="similarity">
    <text evidence="8 9">Belongs to the TRAP transporter small permease family.</text>
</comment>
<dbReference type="GO" id="GO:0022857">
    <property type="term" value="F:transmembrane transporter activity"/>
    <property type="evidence" value="ECO:0007669"/>
    <property type="project" value="UniProtKB-UniRule"/>
</dbReference>
<dbReference type="InterPro" id="IPR055348">
    <property type="entry name" value="DctQ"/>
</dbReference>
<feature type="transmembrane region" description="Helical" evidence="9">
    <location>
        <begin position="120"/>
        <end position="147"/>
    </location>
</feature>
<feature type="domain" description="Tripartite ATP-independent periplasmic transporters DctQ component" evidence="10">
    <location>
        <begin position="23"/>
        <end position="153"/>
    </location>
</feature>
<evidence type="ECO:0000256" key="4">
    <source>
        <dbReference type="ARBA" id="ARBA00022519"/>
    </source>
</evidence>
<dbReference type="AlphaFoldDB" id="A0A1U9K172"/>
<keyword evidence="5 9" id="KW-0812">Transmembrane</keyword>
<dbReference type="GO" id="GO:0015740">
    <property type="term" value="P:C4-dicarboxylate transport"/>
    <property type="evidence" value="ECO:0007669"/>
    <property type="project" value="TreeGrafter"/>
</dbReference>
<dbReference type="Proteomes" id="UP000189369">
    <property type="component" value="Chromosome"/>
</dbReference>
<comment type="subcellular location">
    <subcellularLocation>
        <location evidence="1 9">Cell inner membrane</location>
        <topology evidence="1 9">Multi-pass membrane protein</topology>
    </subcellularLocation>
</comment>
<dbReference type="KEGG" id="phn:PAEH1_09710"/>
<organism evidence="11 12">
    <name type="scientific">Paenalcaligenes hominis</name>
    <dbReference type="NCBI Taxonomy" id="643674"/>
    <lineage>
        <taxon>Bacteria</taxon>
        <taxon>Pseudomonadati</taxon>
        <taxon>Pseudomonadota</taxon>
        <taxon>Betaproteobacteria</taxon>
        <taxon>Burkholderiales</taxon>
        <taxon>Alcaligenaceae</taxon>
        <taxon>Paenalcaligenes</taxon>
    </lineage>
</organism>
<gene>
    <name evidence="11" type="ORF">PAEH1_09710</name>
</gene>
<evidence type="ECO:0000259" key="10">
    <source>
        <dbReference type="Pfam" id="PF04290"/>
    </source>
</evidence>
<accession>A0A1U9K172</accession>
<evidence type="ECO:0000256" key="3">
    <source>
        <dbReference type="ARBA" id="ARBA00022475"/>
    </source>
</evidence>
<evidence type="ECO:0000256" key="6">
    <source>
        <dbReference type="ARBA" id="ARBA00022989"/>
    </source>
</evidence>
<protein>
    <recommendedName>
        <fullName evidence="9">TRAP transporter small permease protein</fullName>
    </recommendedName>
</protein>
<feature type="transmembrane region" description="Helical" evidence="9">
    <location>
        <begin position="89"/>
        <end position="108"/>
    </location>
</feature>
<keyword evidence="3" id="KW-1003">Cell membrane</keyword>
<keyword evidence="6 9" id="KW-1133">Transmembrane helix</keyword>
<dbReference type="GO" id="GO:0005886">
    <property type="term" value="C:plasma membrane"/>
    <property type="evidence" value="ECO:0007669"/>
    <property type="project" value="UniProtKB-SubCell"/>
</dbReference>
<dbReference type="PANTHER" id="PTHR35011:SF2">
    <property type="entry name" value="2,3-DIKETO-L-GULONATE TRAP TRANSPORTER SMALL PERMEASE PROTEIN YIAM"/>
    <property type="match status" value="1"/>
</dbReference>
<proteinExistence type="inferred from homology"/>
<comment type="function">
    <text evidence="9">Part of the tripartite ATP-independent periplasmic (TRAP) transport system.</text>
</comment>
<dbReference type="OrthoDB" id="2877624at2"/>